<name>A0AA88TFV8_9TELE</name>
<dbReference type="EMBL" id="JAUYZG010000018">
    <property type="protein sequence ID" value="KAK2880902.1"/>
    <property type="molecule type" value="Genomic_DNA"/>
</dbReference>
<evidence type="ECO:0000313" key="2">
    <source>
        <dbReference type="Proteomes" id="UP001187343"/>
    </source>
</evidence>
<proteinExistence type="predicted"/>
<sequence>MCITQNTSWITFYPQDPDAAEISEGEAYVHYCFCLVAKHPFECSITIINGRLSRLGFEDLYTNTVCFTSPRPWSSEERLPSSCPGQGEYLDACM</sequence>
<accession>A0AA88TFV8</accession>
<dbReference type="Proteomes" id="UP001187343">
    <property type="component" value="Unassembled WGS sequence"/>
</dbReference>
<evidence type="ECO:0000313" key="1">
    <source>
        <dbReference type="EMBL" id="KAK2880902.1"/>
    </source>
</evidence>
<organism evidence="1 2">
    <name type="scientific">Cirrhinus molitorella</name>
    <name type="common">mud carp</name>
    <dbReference type="NCBI Taxonomy" id="172907"/>
    <lineage>
        <taxon>Eukaryota</taxon>
        <taxon>Metazoa</taxon>
        <taxon>Chordata</taxon>
        <taxon>Craniata</taxon>
        <taxon>Vertebrata</taxon>
        <taxon>Euteleostomi</taxon>
        <taxon>Actinopterygii</taxon>
        <taxon>Neopterygii</taxon>
        <taxon>Teleostei</taxon>
        <taxon>Ostariophysi</taxon>
        <taxon>Cypriniformes</taxon>
        <taxon>Cyprinidae</taxon>
        <taxon>Labeoninae</taxon>
        <taxon>Labeonini</taxon>
        <taxon>Cirrhinus</taxon>
    </lineage>
</organism>
<comment type="caution">
    <text evidence="1">The sequence shown here is derived from an EMBL/GenBank/DDBJ whole genome shotgun (WGS) entry which is preliminary data.</text>
</comment>
<dbReference type="AlphaFoldDB" id="A0AA88TFV8"/>
<gene>
    <name evidence="1" type="ORF">Q8A67_018170</name>
</gene>
<reference evidence="1" key="1">
    <citation type="submission" date="2023-08" db="EMBL/GenBank/DDBJ databases">
        <title>Chromosome-level Genome Assembly of mud carp (Cirrhinus molitorella).</title>
        <authorList>
            <person name="Liu H."/>
        </authorList>
    </citation>
    <scope>NUCLEOTIDE SEQUENCE</scope>
    <source>
        <strain evidence="1">Prfri</strain>
        <tissue evidence="1">Muscle</tissue>
    </source>
</reference>
<protein>
    <submittedName>
        <fullName evidence="1">Uncharacterized protein</fullName>
    </submittedName>
</protein>
<keyword evidence="2" id="KW-1185">Reference proteome</keyword>